<name>A0A4Y2AVG9_ARAVE</name>
<protein>
    <submittedName>
        <fullName evidence="1">Uncharacterized protein</fullName>
    </submittedName>
</protein>
<evidence type="ECO:0000313" key="2">
    <source>
        <dbReference type="Proteomes" id="UP000499080"/>
    </source>
</evidence>
<proteinExistence type="predicted"/>
<evidence type="ECO:0000313" key="1">
    <source>
        <dbReference type="EMBL" id="GBL83096.1"/>
    </source>
</evidence>
<comment type="caution">
    <text evidence="1">The sequence shown here is derived from an EMBL/GenBank/DDBJ whole genome shotgun (WGS) entry which is preliminary data.</text>
</comment>
<organism evidence="1 2">
    <name type="scientific">Araneus ventricosus</name>
    <name type="common">Orbweaver spider</name>
    <name type="synonym">Epeira ventricosa</name>
    <dbReference type="NCBI Taxonomy" id="182803"/>
    <lineage>
        <taxon>Eukaryota</taxon>
        <taxon>Metazoa</taxon>
        <taxon>Ecdysozoa</taxon>
        <taxon>Arthropoda</taxon>
        <taxon>Chelicerata</taxon>
        <taxon>Arachnida</taxon>
        <taxon>Araneae</taxon>
        <taxon>Araneomorphae</taxon>
        <taxon>Entelegynae</taxon>
        <taxon>Araneoidea</taxon>
        <taxon>Araneidae</taxon>
        <taxon>Araneus</taxon>
    </lineage>
</organism>
<dbReference type="Proteomes" id="UP000499080">
    <property type="component" value="Unassembled WGS sequence"/>
</dbReference>
<dbReference type="AlphaFoldDB" id="A0A4Y2AVG9"/>
<sequence length="103" mass="11616">MIRTDFKRKFIPKHLLAHVSLQCTSLHISSNILEASGCPFQKGFWLAAYPFQNSLDDSVVVCKQNTLQHVALTPHGSRRGIFLHTVGVCGEFQTTEHFLHRGI</sequence>
<gene>
    <name evidence="1" type="ORF">AVEN_165319_1</name>
</gene>
<keyword evidence="2" id="KW-1185">Reference proteome</keyword>
<accession>A0A4Y2AVG9</accession>
<dbReference type="EMBL" id="BGPR01000031">
    <property type="protein sequence ID" value="GBL83096.1"/>
    <property type="molecule type" value="Genomic_DNA"/>
</dbReference>
<reference evidence="1 2" key="1">
    <citation type="journal article" date="2019" name="Sci. Rep.">
        <title>Orb-weaving spider Araneus ventricosus genome elucidates the spidroin gene catalogue.</title>
        <authorList>
            <person name="Kono N."/>
            <person name="Nakamura H."/>
            <person name="Ohtoshi R."/>
            <person name="Moran D.A.P."/>
            <person name="Shinohara A."/>
            <person name="Yoshida Y."/>
            <person name="Fujiwara M."/>
            <person name="Mori M."/>
            <person name="Tomita M."/>
            <person name="Arakawa K."/>
        </authorList>
    </citation>
    <scope>NUCLEOTIDE SEQUENCE [LARGE SCALE GENOMIC DNA]</scope>
</reference>